<proteinExistence type="predicted"/>
<keyword evidence="2" id="KW-1185">Reference proteome</keyword>
<accession>A0A397JDI8</accession>
<sequence length="150" mass="16947">MSNNNNKRIYAFGYNGFGQTNPESQDAIISMAIDITEITNCNKIIWANFNSTLGEMRDVQGDDGKSSILWGFCQQLDEVTSLTFKPFKKNIKKCFGDDDGIQGFLDFDGNLYYLNLNSNQEEFISSNFSTKFIDIAQFWTGKDVIGITGR</sequence>
<comment type="caution">
    <text evidence="1">The sequence shown here is derived from an EMBL/GenBank/DDBJ whole genome shotgun (WGS) entry which is preliminary data.</text>
</comment>
<protein>
    <submittedName>
        <fullName evidence="1">Uncharacterized protein</fullName>
    </submittedName>
</protein>
<organism evidence="1 2">
    <name type="scientific">Diversispora epigaea</name>
    <dbReference type="NCBI Taxonomy" id="1348612"/>
    <lineage>
        <taxon>Eukaryota</taxon>
        <taxon>Fungi</taxon>
        <taxon>Fungi incertae sedis</taxon>
        <taxon>Mucoromycota</taxon>
        <taxon>Glomeromycotina</taxon>
        <taxon>Glomeromycetes</taxon>
        <taxon>Diversisporales</taxon>
        <taxon>Diversisporaceae</taxon>
        <taxon>Diversispora</taxon>
    </lineage>
</organism>
<reference evidence="1 2" key="1">
    <citation type="submission" date="2018-08" db="EMBL/GenBank/DDBJ databases">
        <title>Genome and evolution of the arbuscular mycorrhizal fungus Diversispora epigaea (formerly Glomus versiforme) and its bacterial endosymbionts.</title>
        <authorList>
            <person name="Sun X."/>
            <person name="Fei Z."/>
            <person name="Harrison M."/>
        </authorList>
    </citation>
    <scope>NUCLEOTIDE SEQUENCE [LARGE SCALE GENOMIC DNA]</scope>
    <source>
        <strain evidence="1 2">IT104</strain>
    </source>
</reference>
<dbReference type="AlphaFoldDB" id="A0A397JDI8"/>
<name>A0A397JDI8_9GLOM</name>
<dbReference type="Proteomes" id="UP000266861">
    <property type="component" value="Unassembled WGS sequence"/>
</dbReference>
<dbReference type="EMBL" id="PQFF01000060">
    <property type="protein sequence ID" value="RHZ85627.1"/>
    <property type="molecule type" value="Genomic_DNA"/>
</dbReference>
<dbReference type="OrthoDB" id="5370059at2759"/>
<evidence type="ECO:0000313" key="2">
    <source>
        <dbReference type="Proteomes" id="UP000266861"/>
    </source>
</evidence>
<evidence type="ECO:0000313" key="1">
    <source>
        <dbReference type="EMBL" id="RHZ85627.1"/>
    </source>
</evidence>
<gene>
    <name evidence="1" type="ORF">Glove_63g69</name>
</gene>